<dbReference type="RefSeq" id="WP_006313782.1">
    <property type="nucleotide sequence ID" value="NZ_ARZA01000184.1"/>
</dbReference>
<evidence type="ECO:0000313" key="2">
    <source>
        <dbReference type="Proteomes" id="UP000013378"/>
    </source>
</evidence>
<keyword evidence="2" id="KW-1185">Reference proteome</keyword>
<dbReference type="Proteomes" id="UP000013378">
    <property type="component" value="Unassembled WGS sequence"/>
</dbReference>
<protein>
    <submittedName>
        <fullName evidence="1">Uncharacterized protein</fullName>
    </submittedName>
</protein>
<evidence type="ECO:0000313" key="1">
    <source>
        <dbReference type="EMBL" id="EOD00366.1"/>
    </source>
</evidence>
<reference evidence="1 2" key="1">
    <citation type="journal article" date="2015" name="Geomicrobiol. J.">
        <title>Caldisalinibacter kiritimatiensis gen. nov., sp. nov., a moderately thermohalophilic thiosulfate-reducing bacterium from a hypersaline microbial mat.</title>
        <authorList>
            <person name="Ben Hania W."/>
            <person name="Joseph M."/>
            <person name="Fiebig A."/>
            <person name="Bunk B."/>
            <person name="Klenk H.-P."/>
            <person name="Fardeau M.-L."/>
            <person name="Spring S."/>
        </authorList>
    </citation>
    <scope>NUCLEOTIDE SEQUENCE [LARGE SCALE GENOMIC DNA]</scope>
    <source>
        <strain evidence="1 2">L21-TH-D2</strain>
    </source>
</reference>
<name>R1CNT8_9FIRM</name>
<dbReference type="AlphaFoldDB" id="R1CNT8"/>
<proteinExistence type="predicted"/>
<accession>R1CNT8</accession>
<organism evidence="1 2">
    <name type="scientific">Caldisalinibacter kiritimatiensis</name>
    <dbReference type="NCBI Taxonomy" id="1304284"/>
    <lineage>
        <taxon>Bacteria</taxon>
        <taxon>Bacillati</taxon>
        <taxon>Bacillota</taxon>
        <taxon>Tissierellia</taxon>
        <taxon>Tissierellales</taxon>
        <taxon>Thermohalobacteraceae</taxon>
        <taxon>Caldisalinibacter</taxon>
    </lineage>
</organism>
<dbReference type="EMBL" id="ARZA01000184">
    <property type="protein sequence ID" value="EOD00366.1"/>
    <property type="molecule type" value="Genomic_DNA"/>
</dbReference>
<sequence>MARVEIITTQYEETIKDYDGIVKLRREVNKRQDNKDASTVVAISSLLTISQPILSLLLSITGTALGIIEDAIAADLEGQEDLYTEAGEIMQQSNYDAVKLRQKYKYVKTYNQVGDLLHEGWIADGTTEVIAYHGNTGWDLVQY</sequence>
<dbReference type="OrthoDB" id="1965111at2"/>
<comment type="caution">
    <text evidence="1">The sequence shown here is derived from an EMBL/GenBank/DDBJ whole genome shotgun (WGS) entry which is preliminary data.</text>
</comment>
<gene>
    <name evidence="1" type="ORF">L21TH_1588</name>
</gene>